<proteinExistence type="predicted"/>
<dbReference type="PANTHER" id="PTHR33240:SF15">
    <property type="entry name" value="GAG-PRO-LIKE PROTEIN"/>
    <property type="match status" value="1"/>
</dbReference>
<evidence type="ECO:0000313" key="2">
    <source>
        <dbReference type="EMBL" id="KAL2525708.1"/>
    </source>
</evidence>
<feature type="compositionally biased region" description="Basic and acidic residues" evidence="1">
    <location>
        <begin position="33"/>
        <end position="59"/>
    </location>
</feature>
<dbReference type="PANTHER" id="PTHR33240">
    <property type="entry name" value="OS08G0508500 PROTEIN"/>
    <property type="match status" value="1"/>
</dbReference>
<evidence type="ECO:0000256" key="1">
    <source>
        <dbReference type="SAM" id="MobiDB-lite"/>
    </source>
</evidence>
<dbReference type="EMBL" id="JBFOLK010000003">
    <property type="protein sequence ID" value="KAL2525708.1"/>
    <property type="molecule type" value="Genomic_DNA"/>
</dbReference>
<feature type="region of interest" description="Disordered" evidence="1">
    <location>
        <begin position="29"/>
        <end position="77"/>
    </location>
</feature>
<reference evidence="3" key="1">
    <citation type="submission" date="2024-07" db="EMBL/GenBank/DDBJ databases">
        <title>Two chromosome-level genome assemblies of Korean endemic species Abeliophyllum distichum and Forsythia ovata (Oleaceae).</title>
        <authorList>
            <person name="Jang H."/>
        </authorList>
    </citation>
    <scope>NUCLEOTIDE SEQUENCE [LARGE SCALE GENOMIC DNA]</scope>
</reference>
<evidence type="ECO:0000313" key="3">
    <source>
        <dbReference type="Proteomes" id="UP001604336"/>
    </source>
</evidence>
<gene>
    <name evidence="2" type="ORF">Adt_10762</name>
</gene>
<organism evidence="2 3">
    <name type="scientific">Abeliophyllum distichum</name>
    <dbReference type="NCBI Taxonomy" id="126358"/>
    <lineage>
        <taxon>Eukaryota</taxon>
        <taxon>Viridiplantae</taxon>
        <taxon>Streptophyta</taxon>
        <taxon>Embryophyta</taxon>
        <taxon>Tracheophyta</taxon>
        <taxon>Spermatophyta</taxon>
        <taxon>Magnoliopsida</taxon>
        <taxon>eudicotyledons</taxon>
        <taxon>Gunneridae</taxon>
        <taxon>Pentapetalae</taxon>
        <taxon>asterids</taxon>
        <taxon>lamiids</taxon>
        <taxon>Lamiales</taxon>
        <taxon>Oleaceae</taxon>
        <taxon>Forsythieae</taxon>
        <taxon>Abeliophyllum</taxon>
    </lineage>
</organism>
<keyword evidence="3" id="KW-1185">Reference proteome</keyword>
<dbReference type="AlphaFoldDB" id="A0ABD1UMM8"/>
<comment type="caution">
    <text evidence="2">The sequence shown here is derived from an EMBL/GenBank/DDBJ whole genome shotgun (WGS) entry which is preliminary data.</text>
</comment>
<name>A0ABD1UMM8_9LAMI</name>
<protein>
    <submittedName>
        <fullName evidence="2">Ribonuclease H</fullName>
    </submittedName>
</protein>
<sequence>MSHSKNPPDTMHELLRRGDKYVDAEDAFFITKGMKDRKEPESNKRKVREEPRPREDKGKQKMIHPGLPTAEGGNRKTYKTGTTIQVCEADKEKGKEVEYRQQPPSRAGVINVIVGGIAAGGDSNSARKSYARGNRSTSVGKNERFSQNITFNDEDIEGVTCPHDDALVIVADIVDFDVNRVLVDNGSAADVMSWEVFL</sequence>
<dbReference type="Proteomes" id="UP001604336">
    <property type="component" value="Unassembled WGS sequence"/>
</dbReference>
<accession>A0ABD1UMM8</accession>